<reference evidence="4" key="1">
    <citation type="journal article" date="2019" name="Int. J. Syst. Evol. Microbiol.">
        <title>The Global Catalogue of Microorganisms (GCM) 10K type strain sequencing project: providing services to taxonomists for standard genome sequencing and annotation.</title>
        <authorList>
            <consortium name="The Broad Institute Genomics Platform"/>
            <consortium name="The Broad Institute Genome Sequencing Center for Infectious Disease"/>
            <person name="Wu L."/>
            <person name="Ma J."/>
        </authorList>
    </citation>
    <scope>NUCLEOTIDE SEQUENCE [LARGE SCALE GENOMIC DNA]</scope>
    <source>
        <strain evidence="4">JCM 16702</strain>
    </source>
</reference>
<dbReference type="InterPro" id="IPR000241">
    <property type="entry name" value="RlmKL-like_Mtase"/>
</dbReference>
<evidence type="ECO:0000313" key="4">
    <source>
        <dbReference type="Proteomes" id="UP001500683"/>
    </source>
</evidence>
<dbReference type="PROSITE" id="PS00092">
    <property type="entry name" value="N6_MTASE"/>
    <property type="match status" value="1"/>
</dbReference>
<dbReference type="EMBL" id="BAAAZG010000016">
    <property type="protein sequence ID" value="GAA4070296.1"/>
    <property type="molecule type" value="Genomic_DNA"/>
</dbReference>
<accession>A0ABP7VM55</accession>
<organism evidence="3 4">
    <name type="scientific">Actinomadura miaoliensis</name>
    <dbReference type="NCBI Taxonomy" id="430685"/>
    <lineage>
        <taxon>Bacteria</taxon>
        <taxon>Bacillati</taxon>
        <taxon>Actinomycetota</taxon>
        <taxon>Actinomycetes</taxon>
        <taxon>Streptosporangiales</taxon>
        <taxon>Thermomonosporaceae</taxon>
        <taxon>Actinomadura</taxon>
    </lineage>
</organism>
<dbReference type="InterPro" id="IPR002052">
    <property type="entry name" value="DNA_methylase_N6_adenine_CS"/>
</dbReference>
<dbReference type="CDD" id="cd02440">
    <property type="entry name" value="AdoMet_MTases"/>
    <property type="match status" value="1"/>
</dbReference>
<name>A0ABP7VM55_9ACTN</name>
<keyword evidence="4" id="KW-1185">Reference proteome</keyword>
<dbReference type="PANTHER" id="PTHR14911">
    <property type="entry name" value="THUMP DOMAIN-CONTAINING"/>
    <property type="match status" value="1"/>
</dbReference>
<dbReference type="Proteomes" id="UP001500683">
    <property type="component" value="Unassembled WGS sequence"/>
</dbReference>
<dbReference type="CDD" id="cd11715">
    <property type="entry name" value="THUMP_AdoMetMT"/>
    <property type="match status" value="1"/>
</dbReference>
<dbReference type="Gene3D" id="3.40.50.150">
    <property type="entry name" value="Vaccinia Virus protein VP39"/>
    <property type="match status" value="1"/>
</dbReference>
<protein>
    <recommendedName>
        <fullName evidence="2">Ribosomal RNA large subunit methyltransferase K/L-like methyltransferase domain-containing protein</fullName>
    </recommendedName>
</protein>
<feature type="region of interest" description="Disordered" evidence="1">
    <location>
        <begin position="382"/>
        <end position="421"/>
    </location>
</feature>
<sequence length="421" mass="45915">MPFRGFDVGEEQHHALSRALSHSASRRLRRLVTAARLVARCVRGLEPAVVGEILQLGLGTITGMGHREVRFRTPRPDPGVVGLRTADDVFLFAAQVPDIGSARTAIDALAELADRADTDTLLRHRRRCGGSGEWTGVEVSASFLGRRNFNRYDAEDAVGRALARKLGVGYHSRRGDAPPPPGHSAWRLSLDGTHATLMLRIFERPLHRRAYKSRTIPGTLHPPVAAAMARLADIRPGHAVLDPCCGAGTLLLEGRRLHPQARFQGFDLNPDAIGAARANAAGLSDVAIEAADAGDMPVGDASIDRVLCNPPWGTQVAPGGLLGRRPSRWWSELRRVLTPDGSAVLLLPDTGDLTTAIQHRLIPVHVQQLRLSGLQSYIVRLTPRPHQPQPVFPRRRPTADQPVSMSPEAPLRRQSGSRRRR</sequence>
<comment type="caution">
    <text evidence="3">The sequence shown here is derived from an EMBL/GenBank/DDBJ whole genome shotgun (WGS) entry which is preliminary data.</text>
</comment>
<proteinExistence type="predicted"/>
<evidence type="ECO:0000256" key="1">
    <source>
        <dbReference type="SAM" id="MobiDB-lite"/>
    </source>
</evidence>
<feature type="domain" description="Ribosomal RNA large subunit methyltransferase K/L-like methyltransferase" evidence="2">
    <location>
        <begin position="209"/>
        <end position="361"/>
    </location>
</feature>
<gene>
    <name evidence="3" type="ORF">GCM10022214_27300</name>
</gene>
<evidence type="ECO:0000313" key="3">
    <source>
        <dbReference type="EMBL" id="GAA4070296.1"/>
    </source>
</evidence>
<dbReference type="InterPro" id="IPR029063">
    <property type="entry name" value="SAM-dependent_MTases_sf"/>
</dbReference>
<evidence type="ECO:0000259" key="2">
    <source>
        <dbReference type="Pfam" id="PF01170"/>
    </source>
</evidence>
<dbReference type="Pfam" id="PF01170">
    <property type="entry name" value="UPF0020"/>
    <property type="match status" value="1"/>
</dbReference>
<dbReference type="PANTHER" id="PTHR14911:SF13">
    <property type="entry name" value="TRNA (GUANINE(6)-N2)-METHYLTRANSFERASE THUMP3"/>
    <property type="match status" value="1"/>
</dbReference>
<dbReference type="SUPFAM" id="SSF53335">
    <property type="entry name" value="S-adenosyl-L-methionine-dependent methyltransferases"/>
    <property type="match status" value="1"/>
</dbReference>